<dbReference type="NCBIfam" id="TIGR01971">
    <property type="entry name" value="NuoI"/>
    <property type="match status" value="1"/>
</dbReference>
<comment type="cofactor">
    <cofactor evidence="7">
        <name>[4Fe-4S] cluster</name>
        <dbReference type="ChEBI" id="CHEBI:49883"/>
    </cofactor>
    <text evidence="7">Binds 2 [4Fe-4S] clusters per subunit.</text>
</comment>
<keyword evidence="7" id="KW-1003">Cell membrane</keyword>
<dbReference type="InterPro" id="IPR017900">
    <property type="entry name" value="4Fe4S_Fe_S_CS"/>
</dbReference>
<keyword evidence="4 7" id="KW-1278">Translocase</keyword>
<dbReference type="NCBIfam" id="NF004538">
    <property type="entry name" value="PRK05888.1-4"/>
    <property type="match status" value="1"/>
</dbReference>
<dbReference type="Pfam" id="PF12838">
    <property type="entry name" value="Fer4_7"/>
    <property type="match status" value="1"/>
</dbReference>
<sequence>MRKNLFNVGALFRGFSTTFSYAFKKKPTIEYPSVKKQHAPRFHGLHELRRYDDGKERCIGCELCSISCPANAITVIGAENTPEDRRSPGERYAARYEIDELRCIFCGLCEEACPTDAIVLTPRFEMADYRRGAFVYAKDRLLVPPEAGVGTAPDERPNGIPADLGSVARAKDTVDIAAGYEATNRGHILKDQRRGLAALRSPSPSTEQGDA</sequence>
<dbReference type="RefSeq" id="WP_317994761.1">
    <property type="nucleotide sequence ID" value="NZ_AP025523.1"/>
</dbReference>
<gene>
    <name evidence="7" type="primary">nuoI</name>
    <name evidence="9" type="ORF">WPS_24250</name>
</gene>
<dbReference type="InterPro" id="IPR010226">
    <property type="entry name" value="NADH_quinone_OxRdtase_chainI"/>
</dbReference>
<dbReference type="InterPro" id="IPR017896">
    <property type="entry name" value="4Fe4S_Fe-S-bd"/>
</dbReference>
<dbReference type="GO" id="GO:0048038">
    <property type="term" value="F:quinone binding"/>
    <property type="evidence" value="ECO:0007669"/>
    <property type="project" value="UniProtKB-KW"/>
</dbReference>
<keyword evidence="2 7" id="KW-0004">4Fe-4S</keyword>
<keyword evidence="7" id="KW-0520">NAD</keyword>
<comment type="similarity">
    <text evidence="1 7">Belongs to the complex I 23 kDa subunit family.</text>
</comment>
<dbReference type="Gene3D" id="3.30.70.3270">
    <property type="match status" value="1"/>
</dbReference>
<dbReference type="HAMAP" id="MF_01351">
    <property type="entry name" value="NDH1_NuoI"/>
    <property type="match status" value="1"/>
</dbReference>
<dbReference type="Proteomes" id="UP001317532">
    <property type="component" value="Chromosome"/>
</dbReference>
<dbReference type="GO" id="GO:0005886">
    <property type="term" value="C:plasma membrane"/>
    <property type="evidence" value="ECO:0007669"/>
    <property type="project" value="UniProtKB-SubCell"/>
</dbReference>
<keyword evidence="6 7" id="KW-0411">Iron-sulfur</keyword>
<dbReference type="NCBIfam" id="NF004537">
    <property type="entry name" value="PRK05888.1-3"/>
    <property type="match status" value="1"/>
</dbReference>
<comment type="subunit">
    <text evidence="7">NDH-1 is composed of 14 different subunits. Subunits NuoA, H, J, K, L, M, N constitute the membrane sector of the complex.</text>
</comment>
<feature type="binding site" evidence="7">
    <location>
        <position position="64"/>
    </location>
    <ligand>
        <name>[4Fe-4S] cluster</name>
        <dbReference type="ChEBI" id="CHEBI:49883"/>
        <label>1</label>
    </ligand>
</feature>
<keyword evidence="7" id="KW-0830">Ubiquinone</keyword>
<dbReference type="EMBL" id="AP025523">
    <property type="protein sequence ID" value="BDE07149.1"/>
    <property type="molecule type" value="Genomic_DNA"/>
</dbReference>
<name>A0AAN1XY86_UNVUL</name>
<evidence type="ECO:0000313" key="10">
    <source>
        <dbReference type="Proteomes" id="UP001317532"/>
    </source>
</evidence>
<protein>
    <recommendedName>
        <fullName evidence="7">NADH-quinone oxidoreductase subunit I</fullName>
        <ecNumber evidence="7">7.1.1.-</ecNumber>
    </recommendedName>
    <alternativeName>
        <fullName evidence="7">NADH dehydrogenase I subunit I</fullName>
    </alternativeName>
    <alternativeName>
        <fullName evidence="7">NDH-1 subunit I</fullName>
    </alternativeName>
</protein>
<proteinExistence type="inferred from homology"/>
<feature type="binding site" evidence="7">
    <location>
        <position position="68"/>
    </location>
    <ligand>
        <name>[4Fe-4S] cluster</name>
        <dbReference type="ChEBI" id="CHEBI:49883"/>
        <label>2</label>
    </ligand>
</feature>
<reference evidence="9 10" key="1">
    <citation type="journal article" date="2022" name="ISME Commun">
        <title>Vulcanimicrobium alpinus gen. nov. sp. nov., the first cultivated representative of the candidate phylum 'Eremiobacterota', is a metabolically versatile aerobic anoxygenic phototroph.</title>
        <authorList>
            <person name="Yabe S."/>
            <person name="Muto K."/>
            <person name="Abe K."/>
            <person name="Yokota A."/>
            <person name="Staudigel H."/>
            <person name="Tebo B.M."/>
        </authorList>
    </citation>
    <scope>NUCLEOTIDE SEQUENCE [LARGE SCALE GENOMIC DNA]</scope>
    <source>
        <strain evidence="9 10">WC8-2</strain>
    </source>
</reference>
<dbReference type="KEGG" id="vab:WPS_24250"/>
<feature type="binding site" evidence="7">
    <location>
        <position position="58"/>
    </location>
    <ligand>
        <name>[4Fe-4S] cluster</name>
        <dbReference type="ChEBI" id="CHEBI:49883"/>
        <label>1</label>
    </ligand>
</feature>
<dbReference type="PROSITE" id="PS00198">
    <property type="entry name" value="4FE4S_FER_1"/>
    <property type="match status" value="1"/>
</dbReference>
<keyword evidence="7" id="KW-0874">Quinone</keyword>
<evidence type="ECO:0000256" key="2">
    <source>
        <dbReference type="ARBA" id="ARBA00022485"/>
    </source>
</evidence>
<evidence type="ECO:0000256" key="7">
    <source>
        <dbReference type="HAMAP-Rule" id="MF_01351"/>
    </source>
</evidence>
<evidence type="ECO:0000256" key="1">
    <source>
        <dbReference type="ARBA" id="ARBA00010277"/>
    </source>
</evidence>
<evidence type="ECO:0000256" key="6">
    <source>
        <dbReference type="ARBA" id="ARBA00023014"/>
    </source>
</evidence>
<feature type="binding site" evidence="7">
    <location>
        <position position="109"/>
    </location>
    <ligand>
        <name>[4Fe-4S] cluster</name>
        <dbReference type="ChEBI" id="CHEBI:49883"/>
        <label>2</label>
    </ligand>
</feature>
<evidence type="ECO:0000256" key="4">
    <source>
        <dbReference type="ARBA" id="ARBA00022967"/>
    </source>
</evidence>
<accession>A0AAN1XY86</accession>
<keyword evidence="3 7" id="KW-0479">Metal-binding</keyword>
<feature type="binding site" evidence="7">
    <location>
        <position position="113"/>
    </location>
    <ligand>
        <name>[4Fe-4S] cluster</name>
        <dbReference type="ChEBI" id="CHEBI:49883"/>
        <label>1</label>
    </ligand>
</feature>
<comment type="catalytic activity">
    <reaction evidence="7">
        <text>a quinone + NADH + 5 H(+)(in) = a quinol + NAD(+) + 4 H(+)(out)</text>
        <dbReference type="Rhea" id="RHEA:57888"/>
        <dbReference type="ChEBI" id="CHEBI:15378"/>
        <dbReference type="ChEBI" id="CHEBI:24646"/>
        <dbReference type="ChEBI" id="CHEBI:57540"/>
        <dbReference type="ChEBI" id="CHEBI:57945"/>
        <dbReference type="ChEBI" id="CHEBI:132124"/>
    </reaction>
</comment>
<dbReference type="GO" id="GO:0005506">
    <property type="term" value="F:iron ion binding"/>
    <property type="evidence" value="ECO:0007669"/>
    <property type="project" value="UniProtKB-UniRule"/>
</dbReference>
<dbReference type="GO" id="GO:0009060">
    <property type="term" value="P:aerobic respiration"/>
    <property type="evidence" value="ECO:0007669"/>
    <property type="project" value="TreeGrafter"/>
</dbReference>
<feature type="binding site" evidence="7">
    <location>
        <position position="61"/>
    </location>
    <ligand>
        <name>[4Fe-4S] cluster</name>
        <dbReference type="ChEBI" id="CHEBI:49883"/>
        <label>1</label>
    </ligand>
</feature>
<feature type="binding site" evidence="7">
    <location>
        <position position="106"/>
    </location>
    <ligand>
        <name>[4Fe-4S] cluster</name>
        <dbReference type="ChEBI" id="CHEBI:49883"/>
        <label>2</label>
    </ligand>
</feature>
<dbReference type="GO" id="GO:0050136">
    <property type="term" value="F:NADH dehydrogenase (quinone) (non-electrogenic) activity"/>
    <property type="evidence" value="ECO:0007669"/>
    <property type="project" value="UniProtKB-UniRule"/>
</dbReference>
<dbReference type="EC" id="7.1.1.-" evidence="7"/>
<evidence type="ECO:0000259" key="8">
    <source>
        <dbReference type="PROSITE" id="PS51379"/>
    </source>
</evidence>
<comment type="subcellular location">
    <subcellularLocation>
        <location evidence="7">Cell membrane</location>
        <topology evidence="7">Peripheral membrane protein</topology>
    </subcellularLocation>
</comment>
<dbReference type="PANTHER" id="PTHR10849">
    <property type="entry name" value="NADH DEHYDROGENASE UBIQUINONE IRON-SULFUR PROTEIN 8, MITOCHONDRIAL"/>
    <property type="match status" value="1"/>
</dbReference>
<dbReference type="AlphaFoldDB" id="A0AAN1XY86"/>
<feature type="domain" description="4Fe-4S ferredoxin-type" evidence="8">
    <location>
        <begin position="94"/>
        <end position="123"/>
    </location>
</feature>
<dbReference type="PANTHER" id="PTHR10849:SF20">
    <property type="entry name" value="NADH DEHYDROGENASE [UBIQUINONE] IRON-SULFUR PROTEIN 8, MITOCHONDRIAL"/>
    <property type="match status" value="1"/>
</dbReference>
<evidence type="ECO:0000256" key="5">
    <source>
        <dbReference type="ARBA" id="ARBA00023004"/>
    </source>
</evidence>
<evidence type="ECO:0000313" key="9">
    <source>
        <dbReference type="EMBL" id="BDE07149.1"/>
    </source>
</evidence>
<evidence type="ECO:0000256" key="3">
    <source>
        <dbReference type="ARBA" id="ARBA00022723"/>
    </source>
</evidence>
<keyword evidence="10" id="KW-1185">Reference proteome</keyword>
<feature type="binding site" evidence="7">
    <location>
        <position position="103"/>
    </location>
    <ligand>
        <name>[4Fe-4S] cluster</name>
        <dbReference type="ChEBI" id="CHEBI:49883"/>
        <label>2</label>
    </ligand>
</feature>
<keyword evidence="7" id="KW-0472">Membrane</keyword>
<dbReference type="PROSITE" id="PS51379">
    <property type="entry name" value="4FE4S_FER_2"/>
    <property type="match status" value="2"/>
</dbReference>
<comment type="function">
    <text evidence="7">NDH-1 shuttles electrons from NADH, via FMN and iron-sulfur (Fe-S) centers, to quinones in the respiratory chain. The immediate electron acceptor for the enzyme in this species is believed to be ubiquinone. Couples the redox reaction to proton translocation (for every two electrons transferred, four hydrogen ions are translocated across the cytoplasmic membrane), and thus conserves the redox energy in a proton gradient.</text>
</comment>
<dbReference type="GO" id="GO:0051539">
    <property type="term" value="F:4 iron, 4 sulfur cluster binding"/>
    <property type="evidence" value="ECO:0007669"/>
    <property type="project" value="UniProtKB-KW"/>
</dbReference>
<feature type="domain" description="4Fe-4S ferredoxin-type" evidence="8">
    <location>
        <begin position="48"/>
        <end position="78"/>
    </location>
</feature>
<organism evidence="9 10">
    <name type="scientific">Vulcanimicrobium alpinum</name>
    <dbReference type="NCBI Taxonomy" id="3016050"/>
    <lineage>
        <taxon>Bacteria</taxon>
        <taxon>Bacillati</taxon>
        <taxon>Vulcanimicrobiota</taxon>
        <taxon>Vulcanimicrobiia</taxon>
        <taxon>Vulcanimicrobiales</taxon>
        <taxon>Vulcanimicrobiaceae</taxon>
        <taxon>Vulcanimicrobium</taxon>
    </lineage>
</organism>
<keyword evidence="5 7" id="KW-0408">Iron</keyword>
<dbReference type="SUPFAM" id="SSF54862">
    <property type="entry name" value="4Fe-4S ferredoxins"/>
    <property type="match status" value="1"/>
</dbReference>